<organism evidence="1 2">
    <name type="scientific">Actinomadura napierensis</name>
    <dbReference type="NCBI Taxonomy" id="267854"/>
    <lineage>
        <taxon>Bacteria</taxon>
        <taxon>Bacillati</taxon>
        <taxon>Actinomycetota</taxon>
        <taxon>Actinomycetes</taxon>
        <taxon>Streptosporangiales</taxon>
        <taxon>Thermomonosporaceae</taxon>
        <taxon>Actinomadura</taxon>
    </lineage>
</organism>
<evidence type="ECO:0008006" key="3">
    <source>
        <dbReference type="Google" id="ProtNLM"/>
    </source>
</evidence>
<dbReference type="EMBL" id="BAAAMR010000006">
    <property type="protein sequence ID" value="GAA2124432.1"/>
    <property type="molecule type" value="Genomic_DNA"/>
</dbReference>
<comment type="caution">
    <text evidence="1">The sequence shown here is derived from an EMBL/GenBank/DDBJ whole genome shotgun (WGS) entry which is preliminary data.</text>
</comment>
<accession>A0ABN2YAU7</accession>
<dbReference type="SUPFAM" id="SSF56601">
    <property type="entry name" value="beta-lactamase/transpeptidase-like"/>
    <property type="match status" value="1"/>
</dbReference>
<gene>
    <name evidence="1" type="ORF">GCM10009727_11970</name>
</gene>
<dbReference type="RefSeq" id="WP_344262322.1">
    <property type="nucleotide sequence ID" value="NZ_BAAAMR010000006.1"/>
</dbReference>
<evidence type="ECO:0000313" key="1">
    <source>
        <dbReference type="EMBL" id="GAA2124432.1"/>
    </source>
</evidence>
<protein>
    <recommendedName>
        <fullName evidence="3">Serine hydrolase</fullName>
    </recommendedName>
</protein>
<sequence>MRTGFGEVRASWAVFDLAVGRAVVERRPAEVFRAASVVKVLLALDFLRGRVVRGRDRELVEAMLRVSDDAAADEVWERGGRAEVVERMVRRIGLRETVPPPEGMSGWWGYTGISAGDVVRVYRYAAGVPEGRFVLRELRRMAARGADGFDQVFGIPKALPGRWAVKQGWSGFEDVPDGRPAPEALGLGRPALHTTGLVGGKIVVVLTLHPEGTSVEVAAGRVTSLAGRVMRVTGTPMGSFPEGQ</sequence>
<name>A0ABN2YAU7_9ACTN</name>
<proteinExistence type="predicted"/>
<dbReference type="InterPro" id="IPR012338">
    <property type="entry name" value="Beta-lactam/transpept-like"/>
</dbReference>
<dbReference type="Gene3D" id="3.40.710.10">
    <property type="entry name" value="DD-peptidase/beta-lactamase superfamily"/>
    <property type="match status" value="1"/>
</dbReference>
<keyword evidence="2" id="KW-1185">Reference proteome</keyword>
<dbReference type="Proteomes" id="UP001501020">
    <property type="component" value="Unassembled WGS sequence"/>
</dbReference>
<reference evidence="1 2" key="1">
    <citation type="journal article" date="2019" name="Int. J. Syst. Evol. Microbiol.">
        <title>The Global Catalogue of Microorganisms (GCM) 10K type strain sequencing project: providing services to taxonomists for standard genome sequencing and annotation.</title>
        <authorList>
            <consortium name="The Broad Institute Genomics Platform"/>
            <consortium name="The Broad Institute Genome Sequencing Center for Infectious Disease"/>
            <person name="Wu L."/>
            <person name="Ma J."/>
        </authorList>
    </citation>
    <scope>NUCLEOTIDE SEQUENCE [LARGE SCALE GENOMIC DNA]</scope>
    <source>
        <strain evidence="1 2">JCM 13850</strain>
    </source>
</reference>
<evidence type="ECO:0000313" key="2">
    <source>
        <dbReference type="Proteomes" id="UP001501020"/>
    </source>
</evidence>